<evidence type="ECO:0000313" key="2">
    <source>
        <dbReference type="EMBL" id="CAF1649119.1"/>
    </source>
</evidence>
<dbReference type="EMBL" id="CAJNOR010009889">
    <property type="protein sequence ID" value="CAF1649119.1"/>
    <property type="molecule type" value="Genomic_DNA"/>
</dbReference>
<accession>A0A816E8B4</accession>
<reference evidence="2" key="1">
    <citation type="submission" date="2021-02" db="EMBL/GenBank/DDBJ databases">
        <authorList>
            <person name="Nowell W R."/>
        </authorList>
    </citation>
    <scope>NUCLEOTIDE SEQUENCE</scope>
</reference>
<comment type="caution">
    <text evidence="2">The sequence shown here is derived from an EMBL/GenBank/DDBJ whole genome shotgun (WGS) entry which is preliminary data.</text>
</comment>
<name>A0A816E8B4_ADIRI</name>
<dbReference type="AlphaFoldDB" id="A0A816E8B4"/>
<evidence type="ECO:0000313" key="1">
    <source>
        <dbReference type="EMBL" id="CAF1303064.1"/>
    </source>
</evidence>
<evidence type="ECO:0000313" key="3">
    <source>
        <dbReference type="Proteomes" id="UP000663828"/>
    </source>
</evidence>
<proteinExistence type="predicted"/>
<sequence length="227" mass="26449">MASANTKKIIEYTYCAEQRKAKDFSTQYWINNERQQCNYYTLITNNETFKNQSTRIIYSFVENGAECNLLRRNAYLLKVANAITFFGKEYIILDLNEFCRTSINENSADGRPGYSVPEFRQWHDVTKYIGDRDSPRIPAWEREKKQKVYDQITRIANNNGICDEYWEALKSLYDERNLACHAPASEADAESIKIYANYVNNEHEKQGVNCLSDLVLTKLGSNKRGRK</sequence>
<dbReference type="Proteomes" id="UP000663828">
    <property type="component" value="Unassembled WGS sequence"/>
</dbReference>
<dbReference type="Proteomes" id="UP000663852">
    <property type="component" value="Unassembled WGS sequence"/>
</dbReference>
<organism evidence="2 3">
    <name type="scientific">Adineta ricciae</name>
    <name type="common">Rotifer</name>
    <dbReference type="NCBI Taxonomy" id="249248"/>
    <lineage>
        <taxon>Eukaryota</taxon>
        <taxon>Metazoa</taxon>
        <taxon>Spiralia</taxon>
        <taxon>Gnathifera</taxon>
        <taxon>Rotifera</taxon>
        <taxon>Eurotatoria</taxon>
        <taxon>Bdelloidea</taxon>
        <taxon>Adinetida</taxon>
        <taxon>Adinetidae</taxon>
        <taxon>Adineta</taxon>
    </lineage>
</organism>
<dbReference type="OrthoDB" id="10152944at2759"/>
<dbReference type="EMBL" id="CAJNOJ010000218">
    <property type="protein sequence ID" value="CAF1303064.1"/>
    <property type="molecule type" value="Genomic_DNA"/>
</dbReference>
<keyword evidence="3" id="KW-1185">Reference proteome</keyword>
<gene>
    <name evidence="1" type="ORF">EDS130_LOCUS30717</name>
    <name evidence="2" type="ORF">XAT740_LOCUS54641</name>
</gene>
<protein>
    <submittedName>
        <fullName evidence="2">Uncharacterized protein</fullName>
    </submittedName>
</protein>